<dbReference type="PANTHER" id="PTHR24567:SF74">
    <property type="entry name" value="HTH-TYPE TRANSCRIPTIONAL REGULATOR ARCR"/>
    <property type="match status" value="1"/>
</dbReference>
<proteinExistence type="predicted"/>
<dbReference type="CDD" id="cd00038">
    <property type="entry name" value="CAP_ED"/>
    <property type="match status" value="1"/>
</dbReference>
<keyword evidence="3" id="KW-0804">Transcription</keyword>
<dbReference type="PROSITE" id="PS50042">
    <property type="entry name" value="CNMP_BINDING_3"/>
    <property type="match status" value="1"/>
</dbReference>
<dbReference type="OrthoDB" id="9812325at2"/>
<dbReference type="PROSITE" id="PS51063">
    <property type="entry name" value="HTH_CRP_2"/>
    <property type="match status" value="1"/>
</dbReference>
<dbReference type="InterPro" id="IPR000595">
    <property type="entry name" value="cNMP-bd_dom"/>
</dbReference>
<dbReference type="GO" id="GO:0003677">
    <property type="term" value="F:DNA binding"/>
    <property type="evidence" value="ECO:0007669"/>
    <property type="project" value="UniProtKB-KW"/>
</dbReference>
<dbReference type="SUPFAM" id="SSF46785">
    <property type="entry name" value="Winged helix' DNA-binding domain"/>
    <property type="match status" value="1"/>
</dbReference>
<evidence type="ECO:0000313" key="6">
    <source>
        <dbReference type="EMBL" id="QEG22490.1"/>
    </source>
</evidence>
<dbReference type="Pfam" id="PF00027">
    <property type="entry name" value="cNMP_binding"/>
    <property type="match status" value="1"/>
</dbReference>
<dbReference type="AlphaFoldDB" id="A0A5B9PBR8"/>
<evidence type="ECO:0000256" key="1">
    <source>
        <dbReference type="ARBA" id="ARBA00023015"/>
    </source>
</evidence>
<name>A0A5B9PBR8_9BACT</name>
<feature type="domain" description="HTH crp-type" evidence="5">
    <location>
        <begin position="148"/>
        <end position="221"/>
    </location>
</feature>
<dbReference type="InterPro" id="IPR018490">
    <property type="entry name" value="cNMP-bd_dom_sf"/>
</dbReference>
<dbReference type="SUPFAM" id="SSF51206">
    <property type="entry name" value="cAMP-binding domain-like"/>
    <property type="match status" value="1"/>
</dbReference>
<dbReference type="CDD" id="cd00092">
    <property type="entry name" value="HTH_CRP"/>
    <property type="match status" value="1"/>
</dbReference>
<keyword evidence="2" id="KW-0238">DNA-binding</keyword>
<dbReference type="SMART" id="SM00419">
    <property type="entry name" value="HTH_CRP"/>
    <property type="match status" value="1"/>
</dbReference>
<dbReference type="Proteomes" id="UP000322214">
    <property type="component" value="Chromosome"/>
</dbReference>
<dbReference type="Gene3D" id="2.60.120.10">
    <property type="entry name" value="Jelly Rolls"/>
    <property type="match status" value="1"/>
</dbReference>
<dbReference type="InterPro" id="IPR014710">
    <property type="entry name" value="RmlC-like_jellyroll"/>
</dbReference>
<evidence type="ECO:0000256" key="2">
    <source>
        <dbReference type="ARBA" id="ARBA00023125"/>
    </source>
</evidence>
<organism evidence="6 7">
    <name type="scientific">Mariniblastus fucicola</name>
    <dbReference type="NCBI Taxonomy" id="980251"/>
    <lineage>
        <taxon>Bacteria</taxon>
        <taxon>Pseudomonadati</taxon>
        <taxon>Planctomycetota</taxon>
        <taxon>Planctomycetia</taxon>
        <taxon>Pirellulales</taxon>
        <taxon>Pirellulaceae</taxon>
        <taxon>Mariniblastus</taxon>
    </lineage>
</organism>
<evidence type="ECO:0000259" key="5">
    <source>
        <dbReference type="PROSITE" id="PS51063"/>
    </source>
</evidence>
<feature type="domain" description="Cyclic nucleotide-binding" evidence="4">
    <location>
        <begin position="13"/>
        <end position="117"/>
    </location>
</feature>
<gene>
    <name evidence="6" type="primary">crp</name>
    <name evidence="6" type="ORF">MFFC18_23710</name>
</gene>
<evidence type="ECO:0000313" key="7">
    <source>
        <dbReference type="Proteomes" id="UP000322214"/>
    </source>
</evidence>
<keyword evidence="1" id="KW-0805">Transcription regulation</keyword>
<accession>A0A5B9PBR8</accession>
<dbReference type="KEGG" id="mff:MFFC18_23710"/>
<keyword evidence="6" id="KW-0675">Receptor</keyword>
<dbReference type="EMBL" id="CP042912">
    <property type="protein sequence ID" value="QEG22490.1"/>
    <property type="molecule type" value="Genomic_DNA"/>
</dbReference>
<dbReference type="GO" id="GO:0005829">
    <property type="term" value="C:cytosol"/>
    <property type="evidence" value="ECO:0007669"/>
    <property type="project" value="TreeGrafter"/>
</dbReference>
<dbReference type="Pfam" id="PF13545">
    <property type="entry name" value="HTH_Crp_2"/>
    <property type="match status" value="1"/>
</dbReference>
<evidence type="ECO:0000259" key="4">
    <source>
        <dbReference type="PROSITE" id="PS50042"/>
    </source>
</evidence>
<sequence>MADSYWYIKNCDLFSQVSPDDVAWLESKSKMRKLKRGETVYLPDDSSDDILLVASGRVKICHATPEGKQSILGFIDPGEIFGELALLDSSSGREGQAEAAEKSIVVAIPKNELLAIVQKYPSIVLGVTKLIGLRRQRIERRLRNLLFRSNRDRVIHLLLELTEKYGHRSSVGVELQIRLSHQEMASIIGSTRETVTVVLGQLQSEGMLTIARRRIVLLSIDRLAAEVNEQPPKLKLSDPSLPPMKVMA</sequence>
<dbReference type="InterPro" id="IPR036388">
    <property type="entry name" value="WH-like_DNA-bd_sf"/>
</dbReference>
<dbReference type="PANTHER" id="PTHR24567">
    <property type="entry name" value="CRP FAMILY TRANSCRIPTIONAL REGULATORY PROTEIN"/>
    <property type="match status" value="1"/>
</dbReference>
<keyword evidence="7" id="KW-1185">Reference proteome</keyword>
<dbReference type="InterPro" id="IPR012318">
    <property type="entry name" value="HTH_CRP"/>
</dbReference>
<dbReference type="GO" id="GO:0003700">
    <property type="term" value="F:DNA-binding transcription factor activity"/>
    <property type="evidence" value="ECO:0007669"/>
    <property type="project" value="TreeGrafter"/>
</dbReference>
<dbReference type="PRINTS" id="PR00034">
    <property type="entry name" value="HTHCRP"/>
</dbReference>
<dbReference type="STRING" id="980251.GCA_001642875_04824"/>
<dbReference type="Gene3D" id="1.10.10.10">
    <property type="entry name" value="Winged helix-like DNA-binding domain superfamily/Winged helix DNA-binding domain"/>
    <property type="match status" value="1"/>
</dbReference>
<evidence type="ECO:0000256" key="3">
    <source>
        <dbReference type="ARBA" id="ARBA00023163"/>
    </source>
</evidence>
<dbReference type="InterPro" id="IPR050397">
    <property type="entry name" value="Env_Response_Regulators"/>
</dbReference>
<protein>
    <submittedName>
        <fullName evidence="6">cAMP receptor protein</fullName>
    </submittedName>
</protein>
<reference evidence="6 7" key="1">
    <citation type="submission" date="2019-08" db="EMBL/GenBank/DDBJ databases">
        <title>Deep-cultivation of Planctomycetes and their phenomic and genomic characterization uncovers novel biology.</title>
        <authorList>
            <person name="Wiegand S."/>
            <person name="Jogler M."/>
            <person name="Boedeker C."/>
            <person name="Pinto D."/>
            <person name="Vollmers J."/>
            <person name="Rivas-Marin E."/>
            <person name="Kohn T."/>
            <person name="Peeters S.H."/>
            <person name="Heuer A."/>
            <person name="Rast P."/>
            <person name="Oberbeckmann S."/>
            <person name="Bunk B."/>
            <person name="Jeske O."/>
            <person name="Meyerdierks A."/>
            <person name="Storesund J.E."/>
            <person name="Kallscheuer N."/>
            <person name="Luecker S."/>
            <person name="Lage O.M."/>
            <person name="Pohl T."/>
            <person name="Merkel B.J."/>
            <person name="Hornburger P."/>
            <person name="Mueller R.-W."/>
            <person name="Bruemmer F."/>
            <person name="Labrenz M."/>
            <person name="Spormann A.M."/>
            <person name="Op den Camp H."/>
            <person name="Overmann J."/>
            <person name="Amann R."/>
            <person name="Jetten M.S.M."/>
            <person name="Mascher T."/>
            <person name="Medema M.H."/>
            <person name="Devos D.P."/>
            <person name="Kaster A.-K."/>
            <person name="Ovreas L."/>
            <person name="Rohde M."/>
            <person name="Galperin M.Y."/>
            <person name="Jogler C."/>
        </authorList>
    </citation>
    <scope>NUCLEOTIDE SEQUENCE [LARGE SCALE GENOMIC DNA]</scope>
    <source>
        <strain evidence="6 7">FC18</strain>
    </source>
</reference>
<dbReference type="RefSeq" id="WP_075086557.1">
    <property type="nucleotide sequence ID" value="NZ_CP042912.1"/>
</dbReference>
<dbReference type="SMART" id="SM00100">
    <property type="entry name" value="cNMP"/>
    <property type="match status" value="1"/>
</dbReference>
<dbReference type="InterPro" id="IPR036390">
    <property type="entry name" value="WH_DNA-bd_sf"/>
</dbReference>